<evidence type="ECO:0000313" key="5">
    <source>
        <dbReference type="Proteomes" id="UP000593591"/>
    </source>
</evidence>
<dbReference type="RefSeq" id="WP_184652422.1">
    <property type="nucleotide sequence ID" value="NZ_JACHFR010000002.1"/>
</dbReference>
<feature type="chain" id="PRO_5036240813" evidence="1">
    <location>
        <begin position="21"/>
        <end position="359"/>
    </location>
</feature>
<keyword evidence="1" id="KW-0732">Signal</keyword>
<name>A0A840SE01_9SPIR</name>
<evidence type="ECO:0000313" key="4">
    <source>
        <dbReference type="Proteomes" id="UP000578697"/>
    </source>
</evidence>
<dbReference type="KEGG" id="trc:DYE49_11855"/>
<evidence type="ECO:0000313" key="2">
    <source>
        <dbReference type="EMBL" id="MBB5218985.1"/>
    </source>
</evidence>
<dbReference type="Proteomes" id="UP000578697">
    <property type="component" value="Unassembled WGS sequence"/>
</dbReference>
<evidence type="ECO:0000256" key="1">
    <source>
        <dbReference type="SAM" id="SignalP"/>
    </source>
</evidence>
<keyword evidence="4" id="KW-1185">Reference proteome</keyword>
<dbReference type="AlphaFoldDB" id="A0A840SE01"/>
<gene>
    <name evidence="3" type="ORF">DYE49_11855</name>
    <name evidence="2" type="ORF">HNP77_001354</name>
</gene>
<dbReference type="EMBL" id="JACHFR010000002">
    <property type="protein sequence ID" value="MBB5218985.1"/>
    <property type="molecule type" value="Genomic_DNA"/>
</dbReference>
<accession>A0A840SE01</accession>
<dbReference type="EMBL" id="CP031517">
    <property type="protein sequence ID" value="QOS41103.1"/>
    <property type="molecule type" value="Genomic_DNA"/>
</dbReference>
<protein>
    <submittedName>
        <fullName evidence="2">Uncharacterized protein</fullName>
    </submittedName>
</protein>
<organism evidence="2 4">
    <name type="scientific">Treponema rectale</name>
    <dbReference type="NCBI Taxonomy" id="744512"/>
    <lineage>
        <taxon>Bacteria</taxon>
        <taxon>Pseudomonadati</taxon>
        <taxon>Spirochaetota</taxon>
        <taxon>Spirochaetia</taxon>
        <taxon>Spirochaetales</taxon>
        <taxon>Treponemataceae</taxon>
        <taxon>Treponema</taxon>
    </lineage>
</organism>
<sequence length="359" mass="38627">MKKITALAASLFCLTAASFAYNPPVGGEYMYKLTNPEMLSGAASAAGGAEFTIVPSSIVFNPALTAGEQRTVADLSASVLINTNKNDLPGNADESVGFGFQLGLIVPSRYTVFTGTMQGLFADFNDMNLRNSLSLHLGASKEILEKQFYVGMNLYGGFYMGDGSDFTAGVDLGTLYFMQKDLGFLKAPRFGFALLNIGKPLSGYYTYGVKEDEGVPSDGDYPGVLTPRVSFAATLFKTADVSGSFSTDVSFPSLNNAVFDVSYGMTFFDVIQLNTGWSVNILELAEKDYTAPLPSIGLSFKFRINSKKLGKEDWAQSEITPSLAWQELYSGIEVVSLGAKVDLGLADTSAPEIILWDEE</sequence>
<proteinExistence type="predicted"/>
<reference evidence="2 4" key="2">
    <citation type="submission" date="2020-08" db="EMBL/GenBank/DDBJ databases">
        <title>Genomic Encyclopedia of Type Strains, Phase IV (KMG-IV): sequencing the most valuable type-strain genomes for metagenomic binning, comparative biology and taxonomic classification.</title>
        <authorList>
            <person name="Goeker M."/>
        </authorList>
    </citation>
    <scope>NUCLEOTIDE SEQUENCE [LARGE SCALE GENOMIC DNA]</scope>
    <source>
        <strain evidence="2 4">DSM 103679</strain>
    </source>
</reference>
<feature type="signal peptide" evidence="1">
    <location>
        <begin position="1"/>
        <end position="20"/>
    </location>
</feature>
<dbReference type="Proteomes" id="UP000593591">
    <property type="component" value="Chromosome"/>
</dbReference>
<reference evidence="3 5" key="1">
    <citation type="submission" date="2018-08" db="EMBL/GenBank/DDBJ databases">
        <title>The first complete genome of Treponema rectale (CHPAT), a commensal spirochete of the bovine rectum.</title>
        <authorList>
            <person name="Staton G.J."/>
            <person name="Clegg S.R."/>
            <person name="Carter S.D."/>
            <person name="Radford A.D."/>
            <person name="Darby A."/>
            <person name="Hall N."/>
            <person name="Birtles R.J."/>
            <person name="Evans N.J."/>
        </authorList>
    </citation>
    <scope>NUCLEOTIDE SEQUENCE [LARGE SCALE GENOMIC DNA]</scope>
    <source>
        <strain evidence="3 5">CHPA</strain>
    </source>
</reference>
<evidence type="ECO:0000313" key="3">
    <source>
        <dbReference type="EMBL" id="QOS41103.1"/>
    </source>
</evidence>